<protein>
    <submittedName>
        <fullName evidence="1">Uncharacterized protein</fullName>
    </submittedName>
</protein>
<sequence length="68" mass="8439">MQNEWPIKKCSYFLSFIKSFDCDYTLFNQKIFTDHPLKLLPMNLTVLTAYYLQRRHFYFLLLCLLRFF</sequence>
<dbReference type="EMBL" id="GAIX01008946">
    <property type="protein sequence ID" value="JAA83614.1"/>
    <property type="molecule type" value="Transcribed_RNA"/>
</dbReference>
<name>S4P1E9_9NEOP</name>
<evidence type="ECO:0000313" key="1">
    <source>
        <dbReference type="EMBL" id="JAA83614.1"/>
    </source>
</evidence>
<proteinExistence type="predicted"/>
<organism evidence="1">
    <name type="scientific">Pararge aegeria</name>
    <name type="common">speckled wood butterfly</name>
    <dbReference type="NCBI Taxonomy" id="116150"/>
    <lineage>
        <taxon>Eukaryota</taxon>
        <taxon>Metazoa</taxon>
        <taxon>Ecdysozoa</taxon>
        <taxon>Arthropoda</taxon>
        <taxon>Hexapoda</taxon>
        <taxon>Insecta</taxon>
        <taxon>Pterygota</taxon>
        <taxon>Neoptera</taxon>
        <taxon>Endopterygota</taxon>
        <taxon>Lepidoptera</taxon>
        <taxon>Glossata</taxon>
        <taxon>Ditrysia</taxon>
        <taxon>Papilionoidea</taxon>
        <taxon>Nymphalidae</taxon>
        <taxon>Satyrinae</taxon>
        <taxon>Satyrini</taxon>
        <taxon>Parargina</taxon>
        <taxon>Pararge</taxon>
    </lineage>
</organism>
<dbReference type="AlphaFoldDB" id="S4P1E9"/>
<reference evidence="1" key="1">
    <citation type="journal article" date="2013" name="BMC Genomics">
        <title>Unscrambling butterfly oogenesis.</title>
        <authorList>
            <person name="Carter J.M."/>
            <person name="Baker S.C."/>
            <person name="Pink R."/>
            <person name="Carter D.R."/>
            <person name="Collins A."/>
            <person name="Tomlin J."/>
            <person name="Gibbs M."/>
            <person name="Breuker C.J."/>
        </authorList>
    </citation>
    <scope>NUCLEOTIDE SEQUENCE</scope>
    <source>
        <tissue evidence="1">Ovary</tissue>
    </source>
</reference>
<reference evidence="1" key="2">
    <citation type="submission" date="2013-05" db="EMBL/GenBank/DDBJ databases">
        <authorList>
            <person name="Carter J.-M."/>
            <person name="Baker S.C."/>
            <person name="Pink R."/>
            <person name="Carter D.R.F."/>
            <person name="Collins A."/>
            <person name="Tomlin J."/>
            <person name="Gibbs M."/>
            <person name="Breuker C.J."/>
        </authorList>
    </citation>
    <scope>NUCLEOTIDE SEQUENCE</scope>
    <source>
        <tissue evidence="1">Ovary</tissue>
    </source>
</reference>
<accession>S4P1E9</accession>